<sequence length="102" mass="11704">MVYHYRKLLSDCNHPTTKADPRTSFHFRLRALDLKSFRWPRVGRGPLTVVVVDAMTMDRTDSSVSSTHEERIICLDSSSKLIGQFVGSQDRTRHVLVSSRRS</sequence>
<organism evidence="1 2">
    <name type="scientific">Eumeta variegata</name>
    <name type="common">Bagworm moth</name>
    <name type="synonym">Eumeta japonica</name>
    <dbReference type="NCBI Taxonomy" id="151549"/>
    <lineage>
        <taxon>Eukaryota</taxon>
        <taxon>Metazoa</taxon>
        <taxon>Ecdysozoa</taxon>
        <taxon>Arthropoda</taxon>
        <taxon>Hexapoda</taxon>
        <taxon>Insecta</taxon>
        <taxon>Pterygota</taxon>
        <taxon>Neoptera</taxon>
        <taxon>Endopterygota</taxon>
        <taxon>Lepidoptera</taxon>
        <taxon>Glossata</taxon>
        <taxon>Ditrysia</taxon>
        <taxon>Tineoidea</taxon>
        <taxon>Psychidae</taxon>
        <taxon>Oiketicinae</taxon>
        <taxon>Eumeta</taxon>
    </lineage>
</organism>
<gene>
    <name evidence="1" type="ORF">EVAR_28011_1</name>
</gene>
<accession>A0A4C1WES1</accession>
<name>A0A4C1WES1_EUMVA</name>
<dbReference type="EMBL" id="BGZK01000527">
    <property type="protein sequence ID" value="GBP48625.1"/>
    <property type="molecule type" value="Genomic_DNA"/>
</dbReference>
<dbReference type="AlphaFoldDB" id="A0A4C1WES1"/>
<proteinExistence type="predicted"/>
<evidence type="ECO:0000313" key="1">
    <source>
        <dbReference type="EMBL" id="GBP48625.1"/>
    </source>
</evidence>
<reference evidence="1 2" key="1">
    <citation type="journal article" date="2019" name="Commun. Biol.">
        <title>The bagworm genome reveals a unique fibroin gene that provides high tensile strength.</title>
        <authorList>
            <person name="Kono N."/>
            <person name="Nakamura H."/>
            <person name="Ohtoshi R."/>
            <person name="Tomita M."/>
            <person name="Numata K."/>
            <person name="Arakawa K."/>
        </authorList>
    </citation>
    <scope>NUCLEOTIDE SEQUENCE [LARGE SCALE GENOMIC DNA]</scope>
</reference>
<dbReference type="Proteomes" id="UP000299102">
    <property type="component" value="Unassembled WGS sequence"/>
</dbReference>
<keyword evidence="2" id="KW-1185">Reference proteome</keyword>
<protein>
    <submittedName>
        <fullName evidence="1">Uncharacterized protein</fullName>
    </submittedName>
</protein>
<evidence type="ECO:0000313" key="2">
    <source>
        <dbReference type="Proteomes" id="UP000299102"/>
    </source>
</evidence>
<comment type="caution">
    <text evidence="1">The sequence shown here is derived from an EMBL/GenBank/DDBJ whole genome shotgun (WGS) entry which is preliminary data.</text>
</comment>